<evidence type="ECO:0000313" key="15">
    <source>
        <dbReference type="Proteomes" id="UP000235220"/>
    </source>
</evidence>
<dbReference type="PROSITE" id="PS00518">
    <property type="entry name" value="ZF_RING_1"/>
    <property type="match status" value="1"/>
</dbReference>
<dbReference type="RefSeq" id="XP_018814216.1">
    <property type="nucleotide sequence ID" value="XM_018958671.2"/>
</dbReference>
<evidence type="ECO:0000256" key="14">
    <source>
        <dbReference type="SAM" id="MobiDB-lite"/>
    </source>
</evidence>
<evidence type="ECO:0000256" key="8">
    <source>
        <dbReference type="ARBA" id="ARBA00022806"/>
    </source>
</evidence>
<comment type="subcellular location">
    <subcellularLocation>
        <location evidence="1">Nucleus</location>
    </subcellularLocation>
</comment>
<name>A0A2I4E491_JUGRE</name>
<dbReference type="SUPFAM" id="SSF52540">
    <property type="entry name" value="P-loop containing nucleoside triphosphate hydrolases"/>
    <property type="match status" value="2"/>
</dbReference>
<evidence type="ECO:0000256" key="1">
    <source>
        <dbReference type="ARBA" id="ARBA00004123"/>
    </source>
</evidence>
<dbReference type="InterPro" id="IPR018957">
    <property type="entry name" value="Znf_C3HC4_RING-type"/>
</dbReference>
<dbReference type="Gramene" id="Jr12_14800_p1">
    <property type="protein sequence ID" value="cds.Jr12_14800_p1"/>
    <property type="gene ID" value="Jr12_14800"/>
</dbReference>
<dbReference type="Pfam" id="PF00176">
    <property type="entry name" value="SNF2-rel_dom"/>
    <property type="match status" value="1"/>
</dbReference>
<dbReference type="InterPro" id="IPR027417">
    <property type="entry name" value="P-loop_NTPase"/>
</dbReference>
<dbReference type="SMART" id="SM00490">
    <property type="entry name" value="HELICc"/>
    <property type="match status" value="1"/>
</dbReference>
<evidence type="ECO:0000256" key="5">
    <source>
        <dbReference type="ARBA" id="ARBA00022763"/>
    </source>
</evidence>
<keyword evidence="4" id="KW-0547">Nucleotide-binding</keyword>
<dbReference type="GO" id="GO:0005634">
    <property type="term" value="C:nucleus"/>
    <property type="evidence" value="ECO:0000318"/>
    <property type="project" value="GO_Central"/>
</dbReference>
<dbReference type="CDD" id="cd18008">
    <property type="entry name" value="DEXDc_SHPRH-like"/>
    <property type="match status" value="1"/>
</dbReference>
<dbReference type="CDD" id="cd18793">
    <property type="entry name" value="SF2_C_SNF"/>
    <property type="match status" value="1"/>
</dbReference>
<keyword evidence="7" id="KW-0378">Hydrolase</keyword>
<keyword evidence="6" id="KW-0863">Zinc-finger</keyword>
<keyword evidence="12" id="KW-0234">DNA repair</keyword>
<dbReference type="Pfam" id="PF00271">
    <property type="entry name" value="Helicase_C"/>
    <property type="match status" value="1"/>
</dbReference>
<dbReference type="Gene3D" id="3.40.50.300">
    <property type="entry name" value="P-loop containing nucleotide triphosphate hydrolases"/>
    <property type="match status" value="1"/>
</dbReference>
<dbReference type="InterPro" id="IPR013083">
    <property type="entry name" value="Znf_RING/FYVE/PHD"/>
</dbReference>
<dbReference type="OrthoDB" id="448448at2759"/>
<dbReference type="InterPro" id="IPR001841">
    <property type="entry name" value="Znf_RING"/>
</dbReference>
<dbReference type="InterPro" id="IPR050628">
    <property type="entry name" value="SNF2_RAD54_helicase_TF"/>
</dbReference>
<dbReference type="PROSITE" id="PS51192">
    <property type="entry name" value="HELICASE_ATP_BIND_1"/>
    <property type="match status" value="1"/>
</dbReference>
<dbReference type="STRING" id="51240.A0A2I4E491"/>
<dbReference type="GO" id="GO:0008094">
    <property type="term" value="F:ATP-dependent activity, acting on DNA"/>
    <property type="evidence" value="ECO:0000318"/>
    <property type="project" value="GO_Central"/>
</dbReference>
<dbReference type="InterPro" id="IPR038718">
    <property type="entry name" value="SNF2-like_sf"/>
</dbReference>
<dbReference type="InterPro" id="IPR014905">
    <property type="entry name" value="HIRAN"/>
</dbReference>
<dbReference type="PANTHER" id="PTHR45626:SF22">
    <property type="entry name" value="DNA REPAIR PROTEIN RAD5"/>
    <property type="match status" value="1"/>
</dbReference>
<evidence type="ECO:0000256" key="11">
    <source>
        <dbReference type="ARBA" id="ARBA00022853"/>
    </source>
</evidence>
<dbReference type="Pfam" id="PF00097">
    <property type="entry name" value="zf-C3HC4"/>
    <property type="match status" value="1"/>
</dbReference>
<dbReference type="GO" id="GO:0005524">
    <property type="term" value="F:ATP binding"/>
    <property type="evidence" value="ECO:0007669"/>
    <property type="project" value="UniProtKB-KW"/>
</dbReference>
<dbReference type="Gene3D" id="3.40.50.10810">
    <property type="entry name" value="Tandem AAA-ATPase domain"/>
    <property type="match status" value="1"/>
</dbReference>
<comment type="similarity">
    <text evidence="2">Belongs to the SNF2/RAD54 helicase family. RAD16 subfamily.</text>
</comment>
<reference evidence="16" key="1">
    <citation type="submission" date="2025-08" db="UniProtKB">
        <authorList>
            <consortium name="RefSeq"/>
        </authorList>
    </citation>
    <scope>IDENTIFICATION</scope>
    <source>
        <tissue evidence="16">Leaves</tissue>
    </source>
</reference>
<keyword evidence="5" id="KW-0227">DNA damage</keyword>
<evidence type="ECO:0000256" key="9">
    <source>
        <dbReference type="ARBA" id="ARBA00022833"/>
    </source>
</evidence>
<feature type="compositionally biased region" description="Basic and acidic residues" evidence="14">
    <location>
        <begin position="164"/>
        <end position="182"/>
    </location>
</feature>
<dbReference type="InterPro" id="IPR000330">
    <property type="entry name" value="SNF2_N"/>
</dbReference>
<evidence type="ECO:0000313" key="16">
    <source>
        <dbReference type="RefSeq" id="XP_018814216.1"/>
    </source>
</evidence>
<dbReference type="GO" id="GO:0006281">
    <property type="term" value="P:DNA repair"/>
    <property type="evidence" value="ECO:0000318"/>
    <property type="project" value="GO_Central"/>
</dbReference>
<dbReference type="AlphaFoldDB" id="A0A2I4E491"/>
<keyword evidence="10" id="KW-0067">ATP-binding</keyword>
<dbReference type="GeneID" id="108986148"/>
<dbReference type="SMART" id="SM00910">
    <property type="entry name" value="HIRAN"/>
    <property type="match status" value="1"/>
</dbReference>
<dbReference type="GO" id="GO:0006325">
    <property type="term" value="P:chromatin organization"/>
    <property type="evidence" value="ECO:0007669"/>
    <property type="project" value="UniProtKB-KW"/>
</dbReference>
<dbReference type="FunCoup" id="A0A2I4E491">
    <property type="interactions" value="578"/>
</dbReference>
<dbReference type="PANTHER" id="PTHR45626">
    <property type="entry name" value="TRANSCRIPTION TERMINATION FACTOR 2-RELATED"/>
    <property type="match status" value="1"/>
</dbReference>
<dbReference type="InterPro" id="IPR017907">
    <property type="entry name" value="Znf_RING_CS"/>
</dbReference>
<dbReference type="SMART" id="SM00487">
    <property type="entry name" value="DEXDc"/>
    <property type="match status" value="1"/>
</dbReference>
<evidence type="ECO:0000256" key="10">
    <source>
        <dbReference type="ARBA" id="ARBA00022840"/>
    </source>
</evidence>
<proteinExistence type="inferred from homology"/>
<evidence type="ECO:0000256" key="4">
    <source>
        <dbReference type="ARBA" id="ARBA00022741"/>
    </source>
</evidence>
<evidence type="ECO:0000256" key="3">
    <source>
        <dbReference type="ARBA" id="ARBA00022723"/>
    </source>
</evidence>
<dbReference type="Gene3D" id="3.30.40.10">
    <property type="entry name" value="Zinc/RING finger domain, C3HC4 (zinc finger)"/>
    <property type="match status" value="1"/>
</dbReference>
<evidence type="ECO:0000256" key="6">
    <source>
        <dbReference type="ARBA" id="ARBA00022771"/>
    </source>
</evidence>
<keyword evidence="11" id="KW-0156">Chromatin regulator</keyword>
<dbReference type="FunFam" id="3.40.50.10810:FF:000089">
    <property type="entry name" value="DNA repair protein RAD5B"/>
    <property type="match status" value="1"/>
</dbReference>
<feature type="region of interest" description="Disordered" evidence="14">
    <location>
        <begin position="135"/>
        <end position="220"/>
    </location>
</feature>
<dbReference type="PROSITE" id="PS50089">
    <property type="entry name" value="ZF_RING_2"/>
    <property type="match status" value="1"/>
</dbReference>
<evidence type="ECO:0000256" key="12">
    <source>
        <dbReference type="ARBA" id="ARBA00023204"/>
    </source>
</evidence>
<dbReference type="Pfam" id="PF08797">
    <property type="entry name" value="HIRAN"/>
    <property type="match status" value="1"/>
</dbReference>
<dbReference type="GO" id="GO:0003676">
    <property type="term" value="F:nucleic acid binding"/>
    <property type="evidence" value="ECO:0007669"/>
    <property type="project" value="InterPro"/>
</dbReference>
<feature type="compositionally biased region" description="Basic and acidic residues" evidence="14">
    <location>
        <begin position="141"/>
        <end position="151"/>
    </location>
</feature>
<dbReference type="InterPro" id="IPR049730">
    <property type="entry name" value="SNF2/RAD54-like_C"/>
</dbReference>
<feature type="compositionally biased region" description="Basic and acidic residues" evidence="14">
    <location>
        <begin position="190"/>
        <end position="220"/>
    </location>
</feature>
<evidence type="ECO:0000256" key="13">
    <source>
        <dbReference type="ARBA" id="ARBA00023242"/>
    </source>
</evidence>
<evidence type="ECO:0000256" key="7">
    <source>
        <dbReference type="ARBA" id="ARBA00022801"/>
    </source>
</evidence>
<keyword evidence="13" id="KW-0539">Nucleus</keyword>
<accession>A0A2I4E491</accession>
<evidence type="ECO:0000256" key="2">
    <source>
        <dbReference type="ARBA" id="ARBA00008438"/>
    </source>
</evidence>
<dbReference type="SUPFAM" id="SSF57850">
    <property type="entry name" value="RING/U-box"/>
    <property type="match status" value="1"/>
</dbReference>
<sequence length="1202" mass="136363">MAARPVDDTDGAHQNPVFFPQPLTVIRTVTSTGARISTQIKAEEMTFDEFLKATNTKVMSEEECLRTQMKEEQPRELGVARVKEEPDMDFLSKGSENKPEVSNNTLALVPLERVKGKSFQEWLWLRYNSSVKSRGEYSISQEKEAGPKDLENGQSLNESSPKVKVKEEPYLGSEDKVDKVQVKEGSPNESRPKGEVKEVPDLRAENEVHVKEGLPNDSRTKVELTEEPDLGPDNKLHVKEELPIESTPEVKVIKESDLWYENRVYVKGPVGAENKVSAKEPIGSNFCSKPQKVKKEIVEERVVSGLVEDGDFPEDPEWFLVGRTIVTALSTSKGRKLVDNEVVHFAFSSTNWRHNAQWIVRFSTKRSGEIGRLPMEWGKCVVPLVNSSKVKVLGRCVAAPSNLSIMQEIMLCVSFYIHHSIFTKDDASSWRLDAPYNIDSTLHPLLSLFKLLKIKPYLKAEFTPEELHSRKRVLNLDDDSEEAASMLPIVKRRKGCQQYPEQSKDEQALSESSVNKLVGAAEMYNLEEMEPPYTLMCDLRPYQKQALYWMSELEKGIHAEKAAKTLHPCWAAYQISDERASSIYVNTFSGESTTKFPTATQMARGGILADAMGLGKTVMTIALILARPGRGCHVNHECSTATADGTEITKSNKDCHVKTSSKANGGTLIVCPMALLGQWKDELETHSKPESISIFVHYGGSRASPKVIAEHNVVLTTYGVLTAAYKNDSENSIFHRVSWYRVVLDEAHTIKSWKTQGAQAAFSLSSHCRWCLTGTPIQNNLEDLYSLLCFLHVEPWCNWAWWNKLIQKPYENGDPRGMKLIKAILRPLMLRRTKESKDKEGRPILVLPPTDIQIIECEQSEAEHDFYDALFKRSKVQFDQFVAQGKVLHNYANILELLLRLRQCCNHPFLVMSRADSQKYTDLSKLARRFLETNSNSTTTKQTVPTHAYVEEVVEGIRRGENTECPICLEYADDPVLTPCAHKMCRECLLSSWRTPTSGLCPICRQLLKKTDLIACPSENQFWVDVEKNWKESSKVSGLLECLESIQRTGSGEKSIVFSQWTSFFDLLEIPLKRRGIGFLRFDGKLVQKQREWVLKEFSETKEKMVLLMSLRAGGVGLNLTAASNVFLMDPWWNPAVEEQAIMRIHRIGQKRTVRVRRFIVKDTVEERMQQVQARKQSMIAGALTDQEVRTARLEELKMLFR</sequence>
<dbReference type="Proteomes" id="UP000235220">
    <property type="component" value="Chromosome 12"/>
</dbReference>
<dbReference type="PROSITE" id="PS51194">
    <property type="entry name" value="HELICASE_CTER"/>
    <property type="match status" value="1"/>
</dbReference>
<dbReference type="SMART" id="SM00184">
    <property type="entry name" value="RING"/>
    <property type="match status" value="1"/>
</dbReference>
<keyword evidence="15" id="KW-1185">Reference proteome</keyword>
<organism evidence="15 16">
    <name type="scientific">Juglans regia</name>
    <name type="common">English walnut</name>
    <dbReference type="NCBI Taxonomy" id="51240"/>
    <lineage>
        <taxon>Eukaryota</taxon>
        <taxon>Viridiplantae</taxon>
        <taxon>Streptophyta</taxon>
        <taxon>Embryophyta</taxon>
        <taxon>Tracheophyta</taxon>
        <taxon>Spermatophyta</taxon>
        <taxon>Magnoliopsida</taxon>
        <taxon>eudicotyledons</taxon>
        <taxon>Gunneridae</taxon>
        <taxon>Pentapetalae</taxon>
        <taxon>rosids</taxon>
        <taxon>fabids</taxon>
        <taxon>Fagales</taxon>
        <taxon>Juglandaceae</taxon>
        <taxon>Juglans</taxon>
    </lineage>
</organism>
<dbReference type="GO" id="GO:0008270">
    <property type="term" value="F:zinc ion binding"/>
    <property type="evidence" value="ECO:0007669"/>
    <property type="project" value="UniProtKB-KW"/>
</dbReference>
<keyword evidence="8" id="KW-0347">Helicase</keyword>
<keyword evidence="9" id="KW-0862">Zinc</keyword>
<dbReference type="KEGG" id="jre:108986148"/>
<dbReference type="InterPro" id="IPR014001">
    <property type="entry name" value="Helicase_ATP-bd"/>
</dbReference>
<dbReference type="GO" id="GO:0004386">
    <property type="term" value="F:helicase activity"/>
    <property type="evidence" value="ECO:0007669"/>
    <property type="project" value="UniProtKB-KW"/>
</dbReference>
<keyword evidence="3" id="KW-0479">Metal-binding</keyword>
<gene>
    <name evidence="16" type="primary">LOC108986148</name>
</gene>
<dbReference type="InterPro" id="IPR001650">
    <property type="entry name" value="Helicase_C-like"/>
</dbReference>
<dbReference type="GO" id="GO:0016818">
    <property type="term" value="F:hydrolase activity, acting on acid anhydrides, in phosphorus-containing anhydrides"/>
    <property type="evidence" value="ECO:0007669"/>
    <property type="project" value="InterPro"/>
</dbReference>
<protein>
    <submittedName>
        <fullName evidence="16">DNA repair protein RAD5B</fullName>
    </submittedName>
</protein>